<keyword evidence="3" id="KW-1185">Reference proteome</keyword>
<dbReference type="EMBL" id="BMAC01000134">
    <property type="protein sequence ID" value="GFP86923.1"/>
    <property type="molecule type" value="Genomic_DNA"/>
</dbReference>
<evidence type="ECO:0000256" key="1">
    <source>
        <dbReference type="SAM" id="MobiDB-lite"/>
    </source>
</evidence>
<gene>
    <name evidence="2" type="ORF">PHJA_000836100</name>
</gene>
<sequence>MQQQEETPGYLLSAVLAPPPLLPGQHGQPRYGGAGTSTMSFTPAGGFNIPPAVDSPNSTYSSSSSGSWAGQKRLRDQDDSISQFPDLAQRVYEPEADISFAALAAAVSAAPPPAPAAEPEPPASFIGRDQRNQEEEIQRRPSQALGQICRRDKGPTQSHPSLARHLRHGGGRRPSLRRGGPRLPRQPCQAQLPGKRAGLAATATATSAASSPFRIDRPLQPSVSAARHPIPAVVIPRRRQGLLGILTTASEHRRVISQCRKSKLGACGQSMSTMSFVKLSYL</sequence>
<feature type="compositionally biased region" description="Low complexity" evidence="1">
    <location>
        <begin position="55"/>
        <end position="67"/>
    </location>
</feature>
<name>A0A830BSB3_9LAMI</name>
<feature type="compositionally biased region" description="Basic residues" evidence="1">
    <location>
        <begin position="162"/>
        <end position="180"/>
    </location>
</feature>
<comment type="caution">
    <text evidence="2">The sequence shown here is derived from an EMBL/GenBank/DDBJ whole genome shotgun (WGS) entry which is preliminary data.</text>
</comment>
<organism evidence="2 3">
    <name type="scientific">Phtheirospermum japonicum</name>
    <dbReference type="NCBI Taxonomy" id="374723"/>
    <lineage>
        <taxon>Eukaryota</taxon>
        <taxon>Viridiplantae</taxon>
        <taxon>Streptophyta</taxon>
        <taxon>Embryophyta</taxon>
        <taxon>Tracheophyta</taxon>
        <taxon>Spermatophyta</taxon>
        <taxon>Magnoliopsida</taxon>
        <taxon>eudicotyledons</taxon>
        <taxon>Gunneridae</taxon>
        <taxon>Pentapetalae</taxon>
        <taxon>asterids</taxon>
        <taxon>lamiids</taxon>
        <taxon>Lamiales</taxon>
        <taxon>Orobanchaceae</taxon>
        <taxon>Orobanchaceae incertae sedis</taxon>
        <taxon>Phtheirospermum</taxon>
    </lineage>
</organism>
<evidence type="ECO:0000313" key="3">
    <source>
        <dbReference type="Proteomes" id="UP000653305"/>
    </source>
</evidence>
<dbReference type="Proteomes" id="UP000653305">
    <property type="component" value="Unassembled WGS sequence"/>
</dbReference>
<accession>A0A830BSB3</accession>
<evidence type="ECO:0000313" key="2">
    <source>
        <dbReference type="EMBL" id="GFP86923.1"/>
    </source>
</evidence>
<dbReference type="AlphaFoldDB" id="A0A830BSB3"/>
<proteinExistence type="predicted"/>
<reference evidence="2" key="1">
    <citation type="submission" date="2020-07" db="EMBL/GenBank/DDBJ databases">
        <title>Ethylene signaling mediates host invasion by parasitic plants.</title>
        <authorList>
            <person name="Yoshida S."/>
        </authorList>
    </citation>
    <scope>NUCLEOTIDE SEQUENCE</scope>
    <source>
        <strain evidence="2">Okayama</strain>
    </source>
</reference>
<feature type="compositionally biased region" description="Basic and acidic residues" evidence="1">
    <location>
        <begin position="128"/>
        <end position="139"/>
    </location>
</feature>
<feature type="compositionally biased region" description="Pro residues" evidence="1">
    <location>
        <begin position="111"/>
        <end position="122"/>
    </location>
</feature>
<protein>
    <submittedName>
        <fullName evidence="2">Ethylene-responsive transcription factor erf110</fullName>
    </submittedName>
</protein>
<feature type="region of interest" description="Disordered" evidence="1">
    <location>
        <begin position="1"/>
        <end position="88"/>
    </location>
</feature>
<feature type="region of interest" description="Disordered" evidence="1">
    <location>
        <begin position="111"/>
        <end position="195"/>
    </location>
</feature>